<dbReference type="GO" id="GO:0016154">
    <property type="term" value="F:pyrimidine-nucleoside phosphorylase activity"/>
    <property type="evidence" value="ECO:0007669"/>
    <property type="project" value="UniProtKB-UniRule"/>
</dbReference>
<dbReference type="GO" id="GO:0005829">
    <property type="term" value="C:cytosol"/>
    <property type="evidence" value="ECO:0007669"/>
    <property type="project" value="TreeGrafter"/>
</dbReference>
<comment type="catalytic activity">
    <reaction evidence="3">
        <text>adenosine + phosphate = alpha-D-ribose 1-phosphate + adenine</text>
        <dbReference type="Rhea" id="RHEA:27642"/>
        <dbReference type="ChEBI" id="CHEBI:16335"/>
        <dbReference type="ChEBI" id="CHEBI:16708"/>
        <dbReference type="ChEBI" id="CHEBI:43474"/>
        <dbReference type="ChEBI" id="CHEBI:57720"/>
        <dbReference type="EC" id="2.4.2.1"/>
    </reaction>
</comment>
<dbReference type="PANTHER" id="PTHR36540:SF1">
    <property type="entry name" value="PYRIMIDINE_PURINE NUCLEOSIDE PHOSPHORYLASE"/>
    <property type="match status" value="1"/>
</dbReference>
<comment type="catalytic activity">
    <reaction evidence="3">
        <text>xanthosine + phosphate = alpha-D-ribose 1-phosphate + xanthine</text>
        <dbReference type="Rhea" id="RHEA:27638"/>
        <dbReference type="ChEBI" id="CHEBI:17712"/>
        <dbReference type="ChEBI" id="CHEBI:18107"/>
        <dbReference type="ChEBI" id="CHEBI:43474"/>
        <dbReference type="ChEBI" id="CHEBI:57720"/>
        <dbReference type="EC" id="2.4.2.1"/>
    </reaction>
</comment>
<comment type="similarity">
    <text evidence="3">Belongs to the nucleoside phosphorylase PpnP family.</text>
</comment>
<name>A0A841TY11_9BACL</name>
<keyword evidence="2 3" id="KW-0808">Transferase</keyword>
<reference evidence="4 5" key="1">
    <citation type="submission" date="2020-08" db="EMBL/GenBank/DDBJ databases">
        <title>Cohnella phylogeny.</title>
        <authorList>
            <person name="Dunlap C."/>
        </authorList>
    </citation>
    <scope>NUCLEOTIDE SEQUENCE [LARGE SCALE GENOMIC DNA]</scope>
    <source>
        <strain evidence="4 5">DSM 25239</strain>
    </source>
</reference>
<comment type="catalytic activity">
    <reaction evidence="3">
        <text>thymidine + phosphate = 2-deoxy-alpha-D-ribose 1-phosphate + thymine</text>
        <dbReference type="Rhea" id="RHEA:16037"/>
        <dbReference type="ChEBI" id="CHEBI:17748"/>
        <dbReference type="ChEBI" id="CHEBI:17821"/>
        <dbReference type="ChEBI" id="CHEBI:43474"/>
        <dbReference type="ChEBI" id="CHEBI:57259"/>
        <dbReference type="EC" id="2.4.2.2"/>
    </reaction>
</comment>
<evidence type="ECO:0000313" key="4">
    <source>
        <dbReference type="EMBL" id="MBB6690534.1"/>
    </source>
</evidence>
<dbReference type="Gene3D" id="2.60.120.10">
    <property type="entry name" value="Jelly Rolls"/>
    <property type="match status" value="1"/>
</dbReference>
<dbReference type="AlphaFoldDB" id="A0A841TY11"/>
<comment type="catalytic activity">
    <reaction evidence="3">
        <text>cytidine + phosphate = cytosine + alpha-D-ribose 1-phosphate</text>
        <dbReference type="Rhea" id="RHEA:52540"/>
        <dbReference type="ChEBI" id="CHEBI:16040"/>
        <dbReference type="ChEBI" id="CHEBI:17562"/>
        <dbReference type="ChEBI" id="CHEBI:43474"/>
        <dbReference type="ChEBI" id="CHEBI:57720"/>
        <dbReference type="EC" id="2.4.2.2"/>
    </reaction>
</comment>
<dbReference type="GO" id="GO:0004731">
    <property type="term" value="F:purine-nucleoside phosphorylase activity"/>
    <property type="evidence" value="ECO:0007669"/>
    <property type="project" value="UniProtKB-UniRule"/>
</dbReference>
<dbReference type="Proteomes" id="UP000553776">
    <property type="component" value="Unassembled WGS sequence"/>
</dbReference>
<dbReference type="EC" id="2.4.2.1" evidence="3"/>
<dbReference type="FunFam" id="2.60.120.10:FF:000016">
    <property type="entry name" value="Pyrimidine/purine nucleoside phosphorylase"/>
    <property type="match status" value="1"/>
</dbReference>
<dbReference type="RefSeq" id="WP_185134566.1">
    <property type="nucleotide sequence ID" value="NZ_BORM01000022.1"/>
</dbReference>
<evidence type="ECO:0000256" key="1">
    <source>
        <dbReference type="ARBA" id="ARBA00022676"/>
    </source>
</evidence>
<accession>A0A841TY11</accession>
<dbReference type="EC" id="2.4.2.2" evidence="3"/>
<keyword evidence="5" id="KW-1185">Reference proteome</keyword>
<dbReference type="HAMAP" id="MF_01537">
    <property type="entry name" value="Nucleos_phosphorylase_PpnP"/>
    <property type="match status" value="1"/>
</dbReference>
<proteinExistence type="inferred from homology"/>
<keyword evidence="1 3" id="KW-0328">Glycosyltransferase</keyword>
<dbReference type="InterPro" id="IPR011051">
    <property type="entry name" value="RmlC_Cupin_sf"/>
</dbReference>
<dbReference type="InterPro" id="IPR014710">
    <property type="entry name" value="RmlC-like_jellyroll"/>
</dbReference>
<evidence type="ECO:0000256" key="3">
    <source>
        <dbReference type="HAMAP-Rule" id="MF_01537"/>
    </source>
</evidence>
<dbReference type="PANTHER" id="PTHR36540">
    <property type="entry name" value="PYRIMIDINE/PURINE NUCLEOSIDE PHOSPHORYLASE"/>
    <property type="match status" value="1"/>
</dbReference>
<comment type="catalytic activity">
    <reaction evidence="3">
        <text>uridine + phosphate = alpha-D-ribose 1-phosphate + uracil</text>
        <dbReference type="Rhea" id="RHEA:24388"/>
        <dbReference type="ChEBI" id="CHEBI:16704"/>
        <dbReference type="ChEBI" id="CHEBI:17568"/>
        <dbReference type="ChEBI" id="CHEBI:43474"/>
        <dbReference type="ChEBI" id="CHEBI:57720"/>
        <dbReference type="EC" id="2.4.2.2"/>
    </reaction>
</comment>
<gene>
    <name evidence="3" type="primary">ppnP</name>
    <name evidence="4" type="ORF">H7B90_03875</name>
</gene>
<dbReference type="SUPFAM" id="SSF51182">
    <property type="entry name" value="RmlC-like cupins"/>
    <property type="match status" value="1"/>
</dbReference>
<comment type="catalytic activity">
    <reaction evidence="3">
        <text>guanosine + phosphate = alpha-D-ribose 1-phosphate + guanine</text>
        <dbReference type="Rhea" id="RHEA:13233"/>
        <dbReference type="ChEBI" id="CHEBI:16235"/>
        <dbReference type="ChEBI" id="CHEBI:16750"/>
        <dbReference type="ChEBI" id="CHEBI:43474"/>
        <dbReference type="ChEBI" id="CHEBI:57720"/>
        <dbReference type="EC" id="2.4.2.1"/>
    </reaction>
</comment>
<sequence>MSQFDNVSVVKQANIYFDGKVTSRTVKFADGTHKTLGIMLPGEYEFGTAQAELMEILAGELTVQLPGSEDWISISGTGEFRVPENSKFKLKVAQTTDYVCSYL</sequence>
<comment type="catalytic activity">
    <reaction evidence="3">
        <text>inosine + phosphate = alpha-D-ribose 1-phosphate + hypoxanthine</text>
        <dbReference type="Rhea" id="RHEA:27646"/>
        <dbReference type="ChEBI" id="CHEBI:17368"/>
        <dbReference type="ChEBI" id="CHEBI:17596"/>
        <dbReference type="ChEBI" id="CHEBI:43474"/>
        <dbReference type="ChEBI" id="CHEBI:57720"/>
        <dbReference type="EC" id="2.4.2.1"/>
    </reaction>
</comment>
<comment type="caution">
    <text evidence="4">The sequence shown here is derived from an EMBL/GenBank/DDBJ whole genome shotgun (WGS) entry which is preliminary data.</text>
</comment>
<dbReference type="Pfam" id="PF06865">
    <property type="entry name" value="Ppnp"/>
    <property type="match status" value="1"/>
</dbReference>
<dbReference type="CDD" id="cd20296">
    <property type="entry name" value="cupin_PpnP-like"/>
    <property type="match status" value="1"/>
</dbReference>
<protein>
    <recommendedName>
        <fullName evidence="3">Pyrimidine/purine nucleoside phosphorylase</fullName>
        <ecNumber evidence="3">2.4.2.1</ecNumber>
        <ecNumber evidence="3">2.4.2.2</ecNumber>
    </recommendedName>
    <alternativeName>
        <fullName evidence="3">Adenosine phosphorylase</fullName>
    </alternativeName>
    <alternativeName>
        <fullName evidence="3">Cytidine phosphorylase</fullName>
    </alternativeName>
    <alternativeName>
        <fullName evidence="3">Guanosine phosphorylase</fullName>
    </alternativeName>
    <alternativeName>
        <fullName evidence="3">Inosine phosphorylase</fullName>
    </alternativeName>
    <alternativeName>
        <fullName evidence="3">Thymidine phosphorylase</fullName>
    </alternativeName>
    <alternativeName>
        <fullName evidence="3">Uridine phosphorylase</fullName>
    </alternativeName>
    <alternativeName>
        <fullName evidence="3">Xanthosine phosphorylase</fullName>
    </alternativeName>
</protein>
<comment type="catalytic activity">
    <reaction evidence="3">
        <text>a purine D-ribonucleoside + phosphate = a purine nucleobase + alpha-D-ribose 1-phosphate</text>
        <dbReference type="Rhea" id="RHEA:19805"/>
        <dbReference type="ChEBI" id="CHEBI:26386"/>
        <dbReference type="ChEBI" id="CHEBI:43474"/>
        <dbReference type="ChEBI" id="CHEBI:57720"/>
        <dbReference type="ChEBI" id="CHEBI:142355"/>
        <dbReference type="EC" id="2.4.2.1"/>
    </reaction>
</comment>
<comment type="function">
    <text evidence="3">Catalyzes the phosphorolysis of diverse nucleosides, yielding D-ribose 1-phosphate and the respective free bases. Can use uridine, adenosine, guanosine, cytidine, thymidine, inosine and xanthosine as substrates. Also catalyzes the reverse reactions.</text>
</comment>
<evidence type="ECO:0000256" key="2">
    <source>
        <dbReference type="ARBA" id="ARBA00022679"/>
    </source>
</evidence>
<organism evidence="4 5">
    <name type="scientific">Cohnella xylanilytica</name>
    <dbReference type="NCBI Taxonomy" id="557555"/>
    <lineage>
        <taxon>Bacteria</taxon>
        <taxon>Bacillati</taxon>
        <taxon>Bacillota</taxon>
        <taxon>Bacilli</taxon>
        <taxon>Bacillales</taxon>
        <taxon>Paenibacillaceae</taxon>
        <taxon>Cohnella</taxon>
    </lineage>
</organism>
<dbReference type="InterPro" id="IPR009664">
    <property type="entry name" value="Ppnp"/>
</dbReference>
<dbReference type="EMBL" id="JACJVR010000012">
    <property type="protein sequence ID" value="MBB6690534.1"/>
    <property type="molecule type" value="Genomic_DNA"/>
</dbReference>
<evidence type="ECO:0000313" key="5">
    <source>
        <dbReference type="Proteomes" id="UP000553776"/>
    </source>
</evidence>